<dbReference type="Gene3D" id="3.40.50.1000">
    <property type="entry name" value="HAD superfamily/HAD-like"/>
    <property type="match status" value="1"/>
</dbReference>
<dbReference type="GO" id="GO:0000287">
    <property type="term" value="F:magnesium ion binding"/>
    <property type="evidence" value="ECO:0007669"/>
    <property type="project" value="TreeGrafter"/>
</dbReference>
<keyword evidence="1" id="KW-0479">Metal-binding</keyword>
<keyword evidence="2 4" id="KW-0378">Hydrolase</keyword>
<accession>A0A6L5EGD0</accession>
<dbReference type="AlphaFoldDB" id="A0A6L5EGD0"/>
<evidence type="ECO:0000256" key="2">
    <source>
        <dbReference type="ARBA" id="ARBA00022801"/>
    </source>
</evidence>
<dbReference type="SFLD" id="SFLDS00003">
    <property type="entry name" value="Haloacid_Dehalogenase"/>
    <property type="match status" value="1"/>
</dbReference>
<dbReference type="GO" id="GO:0005829">
    <property type="term" value="C:cytosol"/>
    <property type="evidence" value="ECO:0007669"/>
    <property type="project" value="TreeGrafter"/>
</dbReference>
<gene>
    <name evidence="4" type="ORF">GBB84_21425</name>
</gene>
<dbReference type="InterPro" id="IPR006379">
    <property type="entry name" value="HAD-SF_hydro_IIB"/>
</dbReference>
<evidence type="ECO:0000313" key="5">
    <source>
        <dbReference type="Proteomes" id="UP000475079"/>
    </source>
</evidence>
<dbReference type="GO" id="GO:0016791">
    <property type="term" value="F:phosphatase activity"/>
    <property type="evidence" value="ECO:0007669"/>
    <property type="project" value="TreeGrafter"/>
</dbReference>
<sequence length="287" mass="32076">MLLVTDLDGTLLTSQKTISSRTRQALVEFRQHGGLLAACSARPVSSMARLLQQQQVETLFGWCAGFNGGQILETAQQRILHSAALTQMDLRDIDRHISLSRYPHHFFTPQAIYHRYDRLIAPWTSYEASLFELPLINAAPGNIFNRRDIFKITLVAEHDRIDDLCLKINSLLPDDYKATITGGNYIDIQRSEINKGYAINEIARQLNRPTAEIAAIGDQQNDVSMFAVAGFGIAMGNAPESVKRQARYVTTTNDDEGIVCALEWLRCSAHPVTMRQSSAQAENNEPD</sequence>
<evidence type="ECO:0000313" key="4">
    <source>
        <dbReference type="EMBL" id="MPQ53458.1"/>
    </source>
</evidence>
<dbReference type="CDD" id="cd07516">
    <property type="entry name" value="HAD_Pase"/>
    <property type="match status" value="1"/>
</dbReference>
<dbReference type="InterPro" id="IPR023214">
    <property type="entry name" value="HAD_sf"/>
</dbReference>
<protein>
    <submittedName>
        <fullName evidence="4">Cof-type HAD-IIB family hydrolase</fullName>
    </submittedName>
</protein>
<dbReference type="PROSITE" id="PS01229">
    <property type="entry name" value="COF_2"/>
    <property type="match status" value="1"/>
</dbReference>
<dbReference type="NCBIfam" id="TIGR01484">
    <property type="entry name" value="HAD-SF-IIB"/>
    <property type="match status" value="1"/>
</dbReference>
<name>A0A6L5EGD0_9ENTR</name>
<dbReference type="PANTHER" id="PTHR10000">
    <property type="entry name" value="PHOSPHOSERINE PHOSPHATASE"/>
    <property type="match status" value="1"/>
</dbReference>
<dbReference type="NCBIfam" id="TIGR00099">
    <property type="entry name" value="Cof-subfamily"/>
    <property type="match status" value="1"/>
</dbReference>
<evidence type="ECO:0000256" key="1">
    <source>
        <dbReference type="ARBA" id="ARBA00022723"/>
    </source>
</evidence>
<dbReference type="PANTHER" id="PTHR10000:SF8">
    <property type="entry name" value="HAD SUPERFAMILY HYDROLASE-LIKE, TYPE 3"/>
    <property type="match status" value="1"/>
</dbReference>
<dbReference type="EMBL" id="WHIY01000016">
    <property type="protein sequence ID" value="MPQ53458.1"/>
    <property type="molecule type" value="Genomic_DNA"/>
</dbReference>
<dbReference type="SFLD" id="SFLDG01140">
    <property type="entry name" value="C2.B:_Phosphomannomutase_and_P"/>
    <property type="match status" value="1"/>
</dbReference>
<reference evidence="4 5" key="1">
    <citation type="submission" date="2019-10" db="EMBL/GenBank/DDBJ databases">
        <title>Characterization of a new Citrobacter species.</title>
        <authorList>
            <person name="Goncalves Ribeiro T."/>
            <person name="Izdebski R."/>
            <person name="Urbanowicz P."/>
            <person name="Carmeli Y."/>
            <person name="Gniadkowski M."/>
            <person name="Peixe L."/>
        </authorList>
    </citation>
    <scope>NUCLEOTIDE SEQUENCE [LARGE SCALE GENOMIC DNA]</scope>
    <source>
        <strain evidence="4 5">NMI7905_11</strain>
    </source>
</reference>
<evidence type="ECO:0000256" key="3">
    <source>
        <dbReference type="ARBA" id="ARBA00022842"/>
    </source>
</evidence>
<dbReference type="PROSITE" id="PS01228">
    <property type="entry name" value="COF_1"/>
    <property type="match status" value="1"/>
</dbReference>
<dbReference type="Proteomes" id="UP000475079">
    <property type="component" value="Unassembled WGS sequence"/>
</dbReference>
<dbReference type="InterPro" id="IPR036412">
    <property type="entry name" value="HAD-like_sf"/>
</dbReference>
<dbReference type="SUPFAM" id="SSF56784">
    <property type="entry name" value="HAD-like"/>
    <property type="match status" value="1"/>
</dbReference>
<comment type="caution">
    <text evidence="4">The sequence shown here is derived from an EMBL/GenBank/DDBJ whole genome shotgun (WGS) entry which is preliminary data.</text>
</comment>
<dbReference type="RefSeq" id="WP_152401386.1">
    <property type="nucleotide sequence ID" value="NZ_WHIY01000016.1"/>
</dbReference>
<dbReference type="Gene3D" id="3.30.1240.10">
    <property type="match status" value="1"/>
</dbReference>
<organism evidence="4 5">
    <name type="scientific">Citrobacter telavivensis</name>
    <dbReference type="NCBI Taxonomy" id="2653932"/>
    <lineage>
        <taxon>Bacteria</taxon>
        <taxon>Pseudomonadati</taxon>
        <taxon>Pseudomonadota</taxon>
        <taxon>Gammaproteobacteria</taxon>
        <taxon>Enterobacterales</taxon>
        <taxon>Enterobacteriaceae</taxon>
        <taxon>Citrobacter</taxon>
    </lineage>
</organism>
<proteinExistence type="predicted"/>
<dbReference type="Pfam" id="PF08282">
    <property type="entry name" value="Hydrolase_3"/>
    <property type="match status" value="1"/>
</dbReference>
<keyword evidence="5" id="KW-1185">Reference proteome</keyword>
<dbReference type="InterPro" id="IPR000150">
    <property type="entry name" value="Cof"/>
</dbReference>
<keyword evidence="3" id="KW-0460">Magnesium</keyword>